<keyword evidence="3" id="KW-0804">Transcription</keyword>
<keyword evidence="1" id="KW-0805">Transcription regulation</keyword>
<dbReference type="InterPro" id="IPR036388">
    <property type="entry name" value="WH-like_DNA-bd_sf"/>
</dbReference>
<dbReference type="AlphaFoldDB" id="A0A366EDM2"/>
<evidence type="ECO:0000256" key="3">
    <source>
        <dbReference type="ARBA" id="ARBA00023163"/>
    </source>
</evidence>
<dbReference type="Proteomes" id="UP000252254">
    <property type="component" value="Unassembled WGS sequence"/>
</dbReference>
<organism evidence="5 6">
    <name type="scientific">Paraliobacillus ryukyuensis</name>
    <dbReference type="NCBI Taxonomy" id="200904"/>
    <lineage>
        <taxon>Bacteria</taxon>
        <taxon>Bacillati</taxon>
        <taxon>Bacillota</taxon>
        <taxon>Bacilli</taxon>
        <taxon>Bacillales</taxon>
        <taxon>Bacillaceae</taxon>
        <taxon>Paraliobacillus</taxon>
    </lineage>
</organism>
<evidence type="ECO:0000256" key="2">
    <source>
        <dbReference type="ARBA" id="ARBA00023125"/>
    </source>
</evidence>
<evidence type="ECO:0000259" key="4">
    <source>
        <dbReference type="PROSITE" id="PS51118"/>
    </source>
</evidence>
<name>A0A366EDM2_9BACI</name>
<dbReference type="RefSeq" id="WP_113867240.1">
    <property type="nucleotide sequence ID" value="NZ_BAABQN010000002.1"/>
</dbReference>
<dbReference type="SUPFAM" id="SSF46785">
    <property type="entry name" value="Winged helix' DNA-binding domain"/>
    <property type="match status" value="1"/>
</dbReference>
<dbReference type="InterPro" id="IPR036390">
    <property type="entry name" value="WH_DNA-bd_sf"/>
</dbReference>
<dbReference type="EMBL" id="QNRI01000002">
    <property type="protein sequence ID" value="RBP00482.1"/>
    <property type="molecule type" value="Genomic_DNA"/>
</dbReference>
<feature type="domain" description="HTH hxlR-type" evidence="4">
    <location>
        <begin position="5"/>
        <end position="103"/>
    </location>
</feature>
<sequence length="112" mass="13183">MEQLCPRFEKAMQLFGKRWVGLILYELLNDAKRFSEIEAALPISGRLLSERLKMLEQEGMVERKVYSEFPVRIEYVLTEKGAALQPAIQNIRQWSEHWITQEEVDETIANKE</sequence>
<dbReference type="Gene3D" id="1.10.10.10">
    <property type="entry name" value="Winged helix-like DNA-binding domain superfamily/Winged helix DNA-binding domain"/>
    <property type="match status" value="1"/>
</dbReference>
<dbReference type="GO" id="GO:0003677">
    <property type="term" value="F:DNA binding"/>
    <property type="evidence" value="ECO:0007669"/>
    <property type="project" value="UniProtKB-KW"/>
</dbReference>
<comment type="caution">
    <text evidence="5">The sequence shown here is derived from an EMBL/GenBank/DDBJ whole genome shotgun (WGS) entry which is preliminary data.</text>
</comment>
<dbReference type="STRING" id="200904.GCA_900168775_00518"/>
<dbReference type="OrthoDB" id="9800966at2"/>
<dbReference type="PANTHER" id="PTHR33204">
    <property type="entry name" value="TRANSCRIPTIONAL REGULATOR, MARR FAMILY"/>
    <property type="match status" value="1"/>
</dbReference>
<protein>
    <submittedName>
        <fullName evidence="5">HxlR family transcriptional regulator</fullName>
    </submittedName>
</protein>
<reference evidence="5 6" key="1">
    <citation type="submission" date="2018-06" db="EMBL/GenBank/DDBJ databases">
        <title>Genomic Encyclopedia of Type Strains, Phase IV (KMG-IV): sequencing the most valuable type-strain genomes for metagenomic binning, comparative biology and taxonomic classification.</title>
        <authorList>
            <person name="Goeker M."/>
        </authorList>
    </citation>
    <scope>NUCLEOTIDE SEQUENCE [LARGE SCALE GENOMIC DNA]</scope>
    <source>
        <strain evidence="5 6">DSM 15140</strain>
    </source>
</reference>
<dbReference type="PANTHER" id="PTHR33204:SF1">
    <property type="entry name" value="TRANSCRIPTIONAL REGULATOR, MARR FAMILY"/>
    <property type="match status" value="1"/>
</dbReference>
<evidence type="ECO:0000256" key="1">
    <source>
        <dbReference type="ARBA" id="ARBA00023015"/>
    </source>
</evidence>
<evidence type="ECO:0000313" key="5">
    <source>
        <dbReference type="EMBL" id="RBP00482.1"/>
    </source>
</evidence>
<accession>A0A366EDM2</accession>
<dbReference type="InterPro" id="IPR002577">
    <property type="entry name" value="HTH_HxlR"/>
</dbReference>
<keyword evidence="6" id="KW-1185">Reference proteome</keyword>
<dbReference type="PROSITE" id="PS51118">
    <property type="entry name" value="HTH_HXLR"/>
    <property type="match status" value="1"/>
</dbReference>
<dbReference type="Pfam" id="PF01638">
    <property type="entry name" value="HxlR"/>
    <property type="match status" value="1"/>
</dbReference>
<gene>
    <name evidence="5" type="ORF">DES48_102246</name>
</gene>
<keyword evidence="2" id="KW-0238">DNA-binding</keyword>
<evidence type="ECO:0000313" key="6">
    <source>
        <dbReference type="Proteomes" id="UP000252254"/>
    </source>
</evidence>
<proteinExistence type="predicted"/>